<keyword evidence="1" id="KW-0472">Membrane</keyword>
<feature type="transmembrane region" description="Helical" evidence="1">
    <location>
        <begin position="93"/>
        <end position="112"/>
    </location>
</feature>
<sequence length="151" mass="16116">MKLKELQEWIILLLIIGIMALLGNYIGYGEAIAASIPGMIILILISLAGMILAKIIPINIPSIAYIGIIGMVLTIPGVPFSETVVAYTQKVQFLALATPVLAYAGIAIGKSWNDFTKLGWKSIVVSLFVLFGTFLGSAVIAQIILKSQGII</sequence>
<feature type="transmembrane region" description="Helical" evidence="1">
    <location>
        <begin position="34"/>
        <end position="56"/>
    </location>
</feature>
<keyword evidence="1" id="KW-1133">Transmembrane helix</keyword>
<dbReference type="STRING" id="393762.SAMN05660472_00247"/>
<keyword evidence="3" id="KW-1185">Reference proteome</keyword>
<protein>
    <recommendedName>
        <fullName evidence="4">DUF340 domain-containing protein</fullName>
    </recommendedName>
</protein>
<feature type="transmembrane region" description="Helical" evidence="1">
    <location>
        <begin position="124"/>
        <end position="145"/>
    </location>
</feature>
<proteinExistence type="predicted"/>
<evidence type="ECO:0008006" key="4">
    <source>
        <dbReference type="Google" id="ProtNLM"/>
    </source>
</evidence>
<dbReference type="EMBL" id="FNFP01000001">
    <property type="protein sequence ID" value="SDJ90930.1"/>
    <property type="molecule type" value="Genomic_DNA"/>
</dbReference>
<reference evidence="2 3" key="1">
    <citation type="submission" date="2016-10" db="EMBL/GenBank/DDBJ databases">
        <authorList>
            <person name="de Groot N.N."/>
        </authorList>
    </citation>
    <scope>NUCLEOTIDE SEQUENCE [LARGE SCALE GENOMIC DNA]</scope>
    <source>
        <strain evidence="2 3">DSM 18346</strain>
    </source>
</reference>
<feature type="transmembrane region" description="Helical" evidence="1">
    <location>
        <begin position="9"/>
        <end position="28"/>
    </location>
</feature>
<feature type="transmembrane region" description="Helical" evidence="1">
    <location>
        <begin position="63"/>
        <end position="81"/>
    </location>
</feature>
<keyword evidence="1" id="KW-0812">Transmembrane</keyword>
<evidence type="ECO:0000313" key="2">
    <source>
        <dbReference type="EMBL" id="SDJ90930.1"/>
    </source>
</evidence>
<name>A0A1G8XME2_9FIRM</name>
<dbReference type="RefSeq" id="WP_090549157.1">
    <property type="nucleotide sequence ID" value="NZ_FNFP01000001.1"/>
</dbReference>
<organism evidence="2 3">
    <name type="scientific">Natronincola ferrireducens</name>
    <dbReference type="NCBI Taxonomy" id="393762"/>
    <lineage>
        <taxon>Bacteria</taxon>
        <taxon>Bacillati</taxon>
        <taxon>Bacillota</taxon>
        <taxon>Clostridia</taxon>
        <taxon>Peptostreptococcales</taxon>
        <taxon>Natronincolaceae</taxon>
        <taxon>Natronincola</taxon>
    </lineage>
</organism>
<evidence type="ECO:0000313" key="3">
    <source>
        <dbReference type="Proteomes" id="UP000198718"/>
    </source>
</evidence>
<gene>
    <name evidence="2" type="ORF">SAMN05660472_00247</name>
</gene>
<dbReference type="AlphaFoldDB" id="A0A1G8XME2"/>
<dbReference type="OrthoDB" id="6443879at2"/>
<evidence type="ECO:0000256" key="1">
    <source>
        <dbReference type="SAM" id="Phobius"/>
    </source>
</evidence>
<dbReference type="Proteomes" id="UP000198718">
    <property type="component" value="Unassembled WGS sequence"/>
</dbReference>
<accession>A0A1G8XME2</accession>